<feature type="region of interest" description="Disordered" evidence="1">
    <location>
        <begin position="109"/>
        <end position="142"/>
    </location>
</feature>
<gene>
    <name evidence="2" type="ORF">ZEAMMB73_Zm00001d015436</name>
</gene>
<feature type="compositionally biased region" description="Low complexity" evidence="1">
    <location>
        <begin position="9"/>
        <end position="25"/>
    </location>
</feature>
<name>A0A1D6H1X8_MAIZE</name>
<feature type="region of interest" description="Disordered" evidence="1">
    <location>
        <begin position="1"/>
        <end position="52"/>
    </location>
</feature>
<protein>
    <submittedName>
        <fullName evidence="2">Uncharacterized protein</fullName>
    </submittedName>
</protein>
<dbReference type="InParanoid" id="A0A1D6H1X8"/>
<sequence length="142" mass="14166">MAIAPSKLPSCALPGPGASSSSPARTPRPSPSFLPLRSATPDRPARARSPPELTSAATLGVVPNSSTACLLTGLVFPNARLLPVPPPGRAAPQAPLAPATLLSCAAPRTRAPSLSPGAEPPWRSSPRREAVPSVYAVGGGGG</sequence>
<evidence type="ECO:0000313" key="2">
    <source>
        <dbReference type="EMBL" id="AQK68876.1"/>
    </source>
</evidence>
<dbReference type="AlphaFoldDB" id="A0A1D6H1X8"/>
<organism evidence="2">
    <name type="scientific">Zea mays</name>
    <name type="common">Maize</name>
    <dbReference type="NCBI Taxonomy" id="4577"/>
    <lineage>
        <taxon>Eukaryota</taxon>
        <taxon>Viridiplantae</taxon>
        <taxon>Streptophyta</taxon>
        <taxon>Embryophyta</taxon>
        <taxon>Tracheophyta</taxon>
        <taxon>Spermatophyta</taxon>
        <taxon>Magnoliopsida</taxon>
        <taxon>Liliopsida</taxon>
        <taxon>Poales</taxon>
        <taxon>Poaceae</taxon>
        <taxon>PACMAD clade</taxon>
        <taxon>Panicoideae</taxon>
        <taxon>Andropogonodae</taxon>
        <taxon>Andropogoneae</taxon>
        <taxon>Tripsacinae</taxon>
        <taxon>Zea</taxon>
    </lineage>
</organism>
<dbReference type="EMBL" id="CM000781">
    <property type="protein sequence ID" value="AQK68876.1"/>
    <property type="molecule type" value="Genomic_DNA"/>
</dbReference>
<evidence type="ECO:0000256" key="1">
    <source>
        <dbReference type="SAM" id="MobiDB-lite"/>
    </source>
</evidence>
<accession>A0A1D6H1X8</accession>
<proteinExistence type="predicted"/>
<reference evidence="2" key="1">
    <citation type="submission" date="2015-12" db="EMBL/GenBank/DDBJ databases">
        <title>Update maize B73 reference genome by single molecule sequencing technologies.</title>
        <authorList>
            <consortium name="Maize Genome Sequencing Project"/>
            <person name="Ware D."/>
        </authorList>
    </citation>
    <scope>NUCLEOTIDE SEQUENCE</scope>
    <source>
        <tissue evidence="2">Seedling</tissue>
    </source>
</reference>